<sequence>MTAGRGWIRLGERGVWVDVDKIESVSPTRDGASRVRMDSSFTHLDSRKPEEVLEAVRAVYESLAEAEATRDELEDQLIAAAAQPMPAPPRDEPFISPVRIDATKGPHSRACGLSRHVHGLGCSKSCPTCHGKTPAQRLYEIEHAAAKAALDDAEQGTKSAIEIIEQLRGEQGTSVHPARHLHAVPQPEPGKEHRTGGLQLSDHLFGDPAPRSKDVLPVRDPEADR</sequence>
<dbReference type="KEGG" id="vg:54992505"/>
<evidence type="ECO:0000256" key="2">
    <source>
        <dbReference type="SAM" id="MobiDB-lite"/>
    </source>
</evidence>
<feature type="compositionally biased region" description="Basic and acidic residues" evidence="2">
    <location>
        <begin position="210"/>
        <end position="225"/>
    </location>
</feature>
<keyword evidence="1" id="KW-0175">Coiled coil</keyword>
<dbReference type="RefSeq" id="YP_009801976.1">
    <property type="nucleotide sequence ID" value="NC_047977.1"/>
</dbReference>
<accession>A0A2U8UUB2</accession>
<dbReference type="Proteomes" id="UP000247284">
    <property type="component" value="Segment"/>
</dbReference>
<organism evidence="3 4">
    <name type="scientific">Microbacterium phage Hendrix</name>
    <dbReference type="NCBI Taxonomy" id="2182341"/>
    <lineage>
        <taxon>Viruses</taxon>
        <taxon>Duplodnaviria</taxon>
        <taxon>Heunggongvirae</taxon>
        <taxon>Uroviricota</taxon>
        <taxon>Caudoviricetes</taxon>
        <taxon>Rogerhendrixvirus</taxon>
        <taxon>Rogerhendrixvirus hendrix</taxon>
    </lineage>
</organism>
<protein>
    <submittedName>
        <fullName evidence="3">Uncharacterized protein</fullName>
    </submittedName>
</protein>
<keyword evidence="4" id="KW-1185">Reference proteome</keyword>
<dbReference type="EMBL" id="MH183162">
    <property type="protein sequence ID" value="AWN07709.1"/>
    <property type="molecule type" value="Genomic_DNA"/>
</dbReference>
<feature type="coiled-coil region" evidence="1">
    <location>
        <begin position="56"/>
        <end position="83"/>
    </location>
</feature>
<feature type="region of interest" description="Disordered" evidence="2">
    <location>
        <begin position="181"/>
        <end position="225"/>
    </location>
</feature>
<name>A0A2U8UUB2_9CAUD</name>
<proteinExistence type="predicted"/>
<dbReference type="GeneID" id="54992505"/>
<evidence type="ECO:0000313" key="3">
    <source>
        <dbReference type="EMBL" id="AWN07709.1"/>
    </source>
</evidence>
<reference evidence="3 4" key="1">
    <citation type="submission" date="2018-04" db="EMBL/GenBank/DDBJ databases">
        <authorList>
            <person name="Stanton A.-C.J."/>
            <person name="Garlena R.A."/>
            <person name="Russell D.A."/>
            <person name="Pope W.H."/>
            <person name="Jacobs-Sera D."/>
            <person name="Hatfull G.F."/>
        </authorList>
    </citation>
    <scope>NUCLEOTIDE SEQUENCE [LARGE SCALE GENOMIC DNA]</scope>
</reference>
<evidence type="ECO:0000313" key="4">
    <source>
        <dbReference type="Proteomes" id="UP000247284"/>
    </source>
</evidence>
<evidence type="ECO:0000256" key="1">
    <source>
        <dbReference type="SAM" id="Coils"/>
    </source>
</evidence>
<gene>
    <name evidence="3" type="primary">38</name>
    <name evidence="3" type="ORF">PBI_HENDRIX_38</name>
</gene>